<gene>
    <name evidence="1" type="ORF">BACVE_002859</name>
</gene>
<dbReference type="RefSeq" id="WP_223257608.1">
    <property type="nucleotide sequence ID" value="NZ_BDDG01000002.1"/>
</dbReference>
<sequence length="40" mass="4315">MAKYLFPAIFDAGEDGSDDYTITFPGLPSCISEGDNVDEL</sequence>
<protein>
    <recommendedName>
        <fullName evidence="3">Type II toxin-antitoxin system HicB family antitoxin</fullName>
    </recommendedName>
</protein>
<proteinExistence type="predicted"/>
<evidence type="ECO:0000313" key="1">
    <source>
        <dbReference type="EMBL" id="QOY27821.1"/>
    </source>
</evidence>
<accession>A0A7W4LX31</accession>
<reference evidence="2" key="1">
    <citation type="submission" date="2020-10" db="EMBL/GenBank/DDBJ databases">
        <title>Complete genome sequence of Bacillus velezensis NST6.</title>
        <authorList>
            <person name="Choi J."/>
        </authorList>
    </citation>
    <scope>NUCLEOTIDE SEQUENCE [LARGE SCALE GENOMIC DNA]</scope>
    <source>
        <strain evidence="2">NST6</strain>
    </source>
</reference>
<evidence type="ECO:0000313" key="2">
    <source>
        <dbReference type="Proteomes" id="UP000587477"/>
    </source>
</evidence>
<dbReference type="EMBL" id="CP063687">
    <property type="protein sequence ID" value="QOY27821.1"/>
    <property type="molecule type" value="Genomic_DNA"/>
</dbReference>
<name>A0A7W4LX31_BACVE</name>
<organism evidence="1 2">
    <name type="scientific">Bacillus velezensis</name>
    <dbReference type="NCBI Taxonomy" id="492670"/>
    <lineage>
        <taxon>Bacteria</taxon>
        <taxon>Bacillati</taxon>
        <taxon>Bacillota</taxon>
        <taxon>Bacilli</taxon>
        <taxon>Bacillales</taxon>
        <taxon>Bacillaceae</taxon>
        <taxon>Bacillus</taxon>
        <taxon>Bacillus amyloliquefaciens group</taxon>
    </lineage>
</organism>
<dbReference type="Proteomes" id="UP000587477">
    <property type="component" value="Chromosome"/>
</dbReference>
<dbReference type="SUPFAM" id="SSF143100">
    <property type="entry name" value="TTHA1013/TTHA0281-like"/>
    <property type="match status" value="1"/>
</dbReference>
<dbReference type="AlphaFoldDB" id="A0A7W4LX31"/>
<evidence type="ECO:0008006" key="3">
    <source>
        <dbReference type="Google" id="ProtNLM"/>
    </source>
</evidence>
<dbReference type="InterPro" id="IPR035069">
    <property type="entry name" value="TTHA1013/TTHA0281-like"/>
</dbReference>
<dbReference type="Gene3D" id="3.30.160.250">
    <property type="match status" value="1"/>
</dbReference>